<feature type="transmembrane region" description="Helical" evidence="6">
    <location>
        <begin position="74"/>
        <end position="93"/>
    </location>
</feature>
<name>A0ABR2WM35_9FUNG</name>
<evidence type="ECO:0000256" key="1">
    <source>
        <dbReference type="ARBA" id="ARBA00004141"/>
    </source>
</evidence>
<dbReference type="PANTHER" id="PTHR12050:SF0">
    <property type="entry name" value="RH04491P"/>
    <property type="match status" value="1"/>
</dbReference>
<dbReference type="PANTHER" id="PTHR12050">
    <property type="entry name" value="LEPTIN RECEPTOR-RELATED"/>
    <property type="match status" value="1"/>
</dbReference>
<comment type="similarity">
    <text evidence="2">Belongs to the OB-RGRP/VPS55 family.</text>
</comment>
<evidence type="ECO:0000256" key="5">
    <source>
        <dbReference type="ARBA" id="ARBA00023136"/>
    </source>
</evidence>
<keyword evidence="4 6" id="KW-1133">Transmembrane helix</keyword>
<evidence type="ECO:0000313" key="8">
    <source>
        <dbReference type="Proteomes" id="UP001479436"/>
    </source>
</evidence>
<organism evidence="7 8">
    <name type="scientific">Basidiobolus ranarum</name>
    <dbReference type="NCBI Taxonomy" id="34480"/>
    <lineage>
        <taxon>Eukaryota</taxon>
        <taxon>Fungi</taxon>
        <taxon>Fungi incertae sedis</taxon>
        <taxon>Zoopagomycota</taxon>
        <taxon>Entomophthoromycotina</taxon>
        <taxon>Basidiobolomycetes</taxon>
        <taxon>Basidiobolales</taxon>
        <taxon>Basidiobolaceae</taxon>
        <taxon>Basidiobolus</taxon>
    </lineage>
</organism>
<evidence type="ECO:0000256" key="4">
    <source>
        <dbReference type="ARBA" id="ARBA00022989"/>
    </source>
</evidence>
<dbReference type="EMBL" id="JASJQH010000917">
    <property type="protein sequence ID" value="KAK9762550.1"/>
    <property type="molecule type" value="Genomic_DNA"/>
</dbReference>
<evidence type="ECO:0000256" key="2">
    <source>
        <dbReference type="ARBA" id="ARBA00005645"/>
    </source>
</evidence>
<keyword evidence="5 6" id="KW-0472">Membrane</keyword>
<evidence type="ECO:0000256" key="6">
    <source>
        <dbReference type="SAM" id="Phobius"/>
    </source>
</evidence>
<feature type="transmembrane region" description="Helical" evidence="6">
    <location>
        <begin position="6"/>
        <end position="27"/>
    </location>
</feature>
<dbReference type="InterPro" id="IPR007262">
    <property type="entry name" value="Vps55/LEPROT"/>
</dbReference>
<keyword evidence="3 6" id="KW-0812">Transmembrane</keyword>
<feature type="transmembrane region" description="Helical" evidence="6">
    <location>
        <begin position="105"/>
        <end position="125"/>
    </location>
</feature>
<feature type="transmembrane region" description="Helical" evidence="6">
    <location>
        <begin position="34"/>
        <end position="54"/>
    </location>
</feature>
<gene>
    <name evidence="7" type="primary">VPS55</name>
    <name evidence="7" type="ORF">K7432_011613</name>
</gene>
<comment type="caution">
    <text evidence="7">The sequence shown here is derived from an EMBL/GenBank/DDBJ whole genome shotgun (WGS) entry which is preliminary data.</text>
</comment>
<protein>
    <submittedName>
        <fullName evidence="7">Vacuolar protein sorting-associated protein 55</fullName>
    </submittedName>
</protein>
<sequence>MFSYSYLHSIISLAFLLAIGFLLSILSCALYQNWWPLFVVFTYALAPLPNFIFGRCGGGDDLMSDSHGAGFLDAGRFITAIFIVTGFGLPMVLAHAGVITMPAMLLSISGGILVYGTIITYSYIFRIDDSF</sequence>
<accession>A0ABR2WM35</accession>
<dbReference type="Proteomes" id="UP001479436">
    <property type="component" value="Unassembled WGS sequence"/>
</dbReference>
<keyword evidence="8" id="KW-1185">Reference proteome</keyword>
<evidence type="ECO:0000256" key="3">
    <source>
        <dbReference type="ARBA" id="ARBA00022692"/>
    </source>
</evidence>
<dbReference type="Pfam" id="PF04133">
    <property type="entry name" value="Vps55"/>
    <property type="match status" value="1"/>
</dbReference>
<proteinExistence type="inferred from homology"/>
<comment type="subcellular location">
    <subcellularLocation>
        <location evidence="1">Membrane</location>
        <topology evidence="1">Multi-pass membrane protein</topology>
    </subcellularLocation>
</comment>
<evidence type="ECO:0000313" key="7">
    <source>
        <dbReference type="EMBL" id="KAK9762550.1"/>
    </source>
</evidence>
<reference evidence="7 8" key="1">
    <citation type="submission" date="2023-04" db="EMBL/GenBank/DDBJ databases">
        <title>Genome of Basidiobolus ranarum AG-B5.</title>
        <authorList>
            <person name="Stajich J.E."/>
            <person name="Carter-House D."/>
            <person name="Gryganskyi A."/>
        </authorList>
    </citation>
    <scope>NUCLEOTIDE SEQUENCE [LARGE SCALE GENOMIC DNA]</scope>
    <source>
        <strain evidence="7 8">AG-B5</strain>
    </source>
</reference>